<feature type="compositionally biased region" description="Acidic residues" evidence="1">
    <location>
        <begin position="15"/>
        <end position="54"/>
    </location>
</feature>
<keyword evidence="3" id="KW-1185">Reference proteome</keyword>
<sequence>MCKYFKSAIAAAADNNDDDDDGGGGDNDDEEDGDDDGGGDGDGDGDDDEDDDDGGVGGGERLLKQFPCPNKIQPELEEPQVLSQEEKEASIQCPNVRINLHHEWRGSGRHLTPFHPDVCRALLVLPSPSLVYRLNRLTSTPVKPTLFSLLHFQQWTGGSWSPQKPRPLTIALNESVTSRRTLQMRREFPETRCPDLTRPRVSGVAWICHPPVAEVEPGSGILPGIARQWRRRDKIGESFGTHVRCLTLSLALALGVCPSGLLAEVKSVKKNKGDGLFSGETNIFLVYSTLARHTRYS</sequence>
<reference evidence="2 3" key="1">
    <citation type="journal article" date="2021" name="Elife">
        <title>Chloroplast acquisition without the gene transfer in kleptoplastic sea slugs, Plakobranchus ocellatus.</title>
        <authorList>
            <person name="Maeda T."/>
            <person name="Takahashi S."/>
            <person name="Yoshida T."/>
            <person name="Shimamura S."/>
            <person name="Takaki Y."/>
            <person name="Nagai Y."/>
            <person name="Toyoda A."/>
            <person name="Suzuki Y."/>
            <person name="Arimoto A."/>
            <person name="Ishii H."/>
            <person name="Satoh N."/>
            <person name="Nishiyama T."/>
            <person name="Hasebe M."/>
            <person name="Maruyama T."/>
            <person name="Minagawa J."/>
            <person name="Obokata J."/>
            <person name="Shigenobu S."/>
        </authorList>
    </citation>
    <scope>NUCLEOTIDE SEQUENCE [LARGE SCALE GENOMIC DNA]</scope>
</reference>
<proteinExistence type="predicted"/>
<gene>
    <name evidence="2" type="ORF">ElyMa_000493400</name>
</gene>
<evidence type="ECO:0000313" key="3">
    <source>
        <dbReference type="Proteomes" id="UP000762676"/>
    </source>
</evidence>
<comment type="caution">
    <text evidence="2">The sequence shown here is derived from an EMBL/GenBank/DDBJ whole genome shotgun (WGS) entry which is preliminary data.</text>
</comment>
<accession>A0AAV4FUU9</accession>
<feature type="region of interest" description="Disordered" evidence="1">
    <location>
        <begin position="11"/>
        <end position="72"/>
    </location>
</feature>
<organism evidence="2 3">
    <name type="scientific">Elysia marginata</name>
    <dbReference type="NCBI Taxonomy" id="1093978"/>
    <lineage>
        <taxon>Eukaryota</taxon>
        <taxon>Metazoa</taxon>
        <taxon>Spiralia</taxon>
        <taxon>Lophotrochozoa</taxon>
        <taxon>Mollusca</taxon>
        <taxon>Gastropoda</taxon>
        <taxon>Heterobranchia</taxon>
        <taxon>Euthyneura</taxon>
        <taxon>Panpulmonata</taxon>
        <taxon>Sacoglossa</taxon>
        <taxon>Placobranchoidea</taxon>
        <taxon>Plakobranchidae</taxon>
        <taxon>Elysia</taxon>
    </lineage>
</organism>
<name>A0AAV4FUU9_9GAST</name>
<dbReference type="EMBL" id="BMAT01000942">
    <property type="protein sequence ID" value="GFR76839.1"/>
    <property type="molecule type" value="Genomic_DNA"/>
</dbReference>
<dbReference type="Proteomes" id="UP000762676">
    <property type="component" value="Unassembled WGS sequence"/>
</dbReference>
<evidence type="ECO:0000256" key="1">
    <source>
        <dbReference type="SAM" id="MobiDB-lite"/>
    </source>
</evidence>
<dbReference type="AlphaFoldDB" id="A0AAV4FUU9"/>
<evidence type="ECO:0000313" key="2">
    <source>
        <dbReference type="EMBL" id="GFR76839.1"/>
    </source>
</evidence>
<protein>
    <submittedName>
        <fullName evidence="2">Uncharacterized protein</fullName>
    </submittedName>
</protein>